<dbReference type="Pfam" id="PF00106">
    <property type="entry name" value="adh_short"/>
    <property type="match status" value="1"/>
</dbReference>
<name>A0ABN2WD50_9MICO</name>
<dbReference type="NCBIfam" id="NF006159">
    <property type="entry name" value="PRK08303.1"/>
    <property type="match status" value="1"/>
</dbReference>
<dbReference type="Gene3D" id="3.40.50.720">
    <property type="entry name" value="NAD(P)-binding Rossmann-like Domain"/>
    <property type="match status" value="1"/>
</dbReference>
<dbReference type="SUPFAM" id="SSF51735">
    <property type="entry name" value="NAD(P)-binding Rossmann-fold domains"/>
    <property type="match status" value="1"/>
</dbReference>
<dbReference type="PRINTS" id="PR00081">
    <property type="entry name" value="GDHRDH"/>
</dbReference>
<dbReference type="PANTHER" id="PTHR44147:SF2">
    <property type="entry name" value="DEHYDROGENASE_REDUCTASE SDR FAMILY MEMBER 1"/>
    <property type="match status" value="1"/>
</dbReference>
<reference evidence="1 2" key="1">
    <citation type="journal article" date="2019" name="Int. J. Syst. Evol. Microbiol.">
        <title>The Global Catalogue of Microorganisms (GCM) 10K type strain sequencing project: providing services to taxonomists for standard genome sequencing and annotation.</title>
        <authorList>
            <consortium name="The Broad Institute Genomics Platform"/>
            <consortium name="The Broad Institute Genome Sequencing Center for Infectious Disease"/>
            <person name="Wu L."/>
            <person name="Ma J."/>
        </authorList>
    </citation>
    <scope>NUCLEOTIDE SEQUENCE [LARGE SCALE GENOMIC DNA]</scope>
    <source>
        <strain evidence="1 2">JCM 15900</strain>
    </source>
</reference>
<gene>
    <name evidence="1" type="ORF">GCM10009823_05650</name>
</gene>
<evidence type="ECO:0000313" key="2">
    <source>
        <dbReference type="Proteomes" id="UP001500984"/>
    </source>
</evidence>
<protein>
    <submittedName>
        <fullName evidence="1">SDR family oxidoreductase</fullName>
    </submittedName>
</protein>
<dbReference type="Proteomes" id="UP001500984">
    <property type="component" value="Unassembled WGS sequence"/>
</dbReference>
<organism evidence="1 2">
    <name type="scientific">Brevibacterium salitolerans</name>
    <dbReference type="NCBI Taxonomy" id="1403566"/>
    <lineage>
        <taxon>Bacteria</taxon>
        <taxon>Bacillati</taxon>
        <taxon>Actinomycetota</taxon>
        <taxon>Actinomycetes</taxon>
        <taxon>Micrococcales</taxon>
        <taxon>Brevibacteriaceae</taxon>
        <taxon>Brevibacterium</taxon>
    </lineage>
</organism>
<dbReference type="EMBL" id="BAAAPZ010000002">
    <property type="protein sequence ID" value="GAA2089694.1"/>
    <property type="molecule type" value="Genomic_DNA"/>
</dbReference>
<dbReference type="InterPro" id="IPR002347">
    <property type="entry name" value="SDR_fam"/>
</dbReference>
<dbReference type="InterPro" id="IPR036291">
    <property type="entry name" value="NAD(P)-bd_dom_sf"/>
</dbReference>
<sequence length="315" mass="34205">MTETTPLHGRIALVTGATRGAGRAIARELAAGGAEVYCTGRSTTAAPSDYGRPETVAETAELIRADGGTAHAVTVDHRDRAQVRTLIERIDATHGHLDVLVNDIGGEAYVEFDTPLWEYDWDEGMRLFETGFLTHLLTSHAALGLLVRHRGGLVVEVTDGTRAYNAAHFRSTVFLDVTKTAVDRLAYAQGHELAPYGGTAVSVTPGWLRSEMMLEHFGVTEETWRAAAEANRGREDALPPYAFAISETPALLARGVRALASDPDRHRWNTQSVSSFELGRHYGLTDADGSLPDSWSFIEALESAQGAEPEVDDHR</sequence>
<accession>A0ABN2WD50</accession>
<keyword evidence="2" id="KW-1185">Reference proteome</keyword>
<evidence type="ECO:0000313" key="1">
    <source>
        <dbReference type="EMBL" id="GAA2089694.1"/>
    </source>
</evidence>
<dbReference type="RefSeq" id="WP_344334921.1">
    <property type="nucleotide sequence ID" value="NZ_BAAAPZ010000002.1"/>
</dbReference>
<dbReference type="PANTHER" id="PTHR44147">
    <property type="entry name" value="DEHYDROGENASE/REDUCTASE SDR FAMILY MEMBER 1"/>
    <property type="match status" value="1"/>
</dbReference>
<proteinExistence type="predicted"/>
<comment type="caution">
    <text evidence="1">The sequence shown here is derived from an EMBL/GenBank/DDBJ whole genome shotgun (WGS) entry which is preliminary data.</text>
</comment>